<dbReference type="AlphaFoldDB" id="W1N955"/>
<evidence type="ECO:0000313" key="3">
    <source>
        <dbReference type="EMBL" id="ERL52024.1"/>
    </source>
</evidence>
<keyword evidence="1" id="KW-0560">Oxidoreductase</keyword>
<dbReference type="STRING" id="1178482.AR456_18325"/>
<accession>W1N955</accession>
<gene>
    <name evidence="3" type="ORF">BJB45_08665</name>
</gene>
<dbReference type="Proteomes" id="UP000019113">
    <property type="component" value="Unassembled WGS sequence"/>
</dbReference>
<dbReference type="Pfam" id="PF09859">
    <property type="entry name" value="Oxygenase-NA"/>
    <property type="match status" value="1"/>
</dbReference>
<comment type="caution">
    <text evidence="3">The sequence shown here is derived from an EMBL/GenBank/DDBJ whole genome shotgun (WGS) entry which is preliminary data.</text>
</comment>
<keyword evidence="1" id="KW-0479">Metal-binding</keyword>
<dbReference type="GO" id="GO:0016491">
    <property type="term" value="F:oxidoreductase activity"/>
    <property type="evidence" value="ECO:0007669"/>
    <property type="project" value="UniProtKB-KW"/>
</dbReference>
<dbReference type="OrthoDB" id="9781972at2"/>
<keyword evidence="4" id="KW-1185">Reference proteome</keyword>
<reference evidence="3 4" key="1">
    <citation type="submission" date="2013-08" db="EMBL/GenBank/DDBJ databases">
        <title>draft genome of Halomonas huanghegensis, strain BJGMM-B45T.</title>
        <authorList>
            <person name="Miao C."/>
            <person name="Wan Y."/>
            <person name="Jin W."/>
        </authorList>
    </citation>
    <scope>NUCLEOTIDE SEQUENCE [LARGE SCALE GENOMIC DNA]</scope>
    <source>
        <strain evidence="3 4">BJGMM-B45</strain>
    </source>
</reference>
<name>W1N955_9GAMM</name>
<sequence>MNMTTISHSEVNLSKAVARLESADWLGIEDSLDTRGFAILPGLLDDGECQRLGELYAHRDLFRRHIEMARHGFGSGEYRYFDYPLPRFIVELRTALYSRLVSIANRWNEAMGLQRRYPQRHADFLAECHAAGQRRPTPLLLRYRAGDYNCLHQDLYGDLAFPLQVVILLTQPGQEHEGGEFVLSEQRPRRQSRVDVLPLYRGDAAILASHHRPAQGARGIYRVNTRHGVSEVQAGQRLTAGLIFHDAE</sequence>
<dbReference type="EMBL" id="AVBC01000019">
    <property type="protein sequence ID" value="ERL52024.1"/>
    <property type="molecule type" value="Genomic_DNA"/>
</dbReference>
<organism evidence="3 4">
    <name type="scientific">Halomonas huangheensis</name>
    <dbReference type="NCBI Taxonomy" id="1178482"/>
    <lineage>
        <taxon>Bacteria</taxon>
        <taxon>Pseudomonadati</taxon>
        <taxon>Pseudomonadota</taxon>
        <taxon>Gammaproteobacteria</taxon>
        <taxon>Oceanospirillales</taxon>
        <taxon>Halomonadaceae</taxon>
        <taxon>Halomonas</taxon>
    </lineage>
</organism>
<comment type="similarity">
    <text evidence="1">Belongs to the iron/ascorbate-dependent oxidoreductase family.</text>
</comment>
<dbReference type="PATRIC" id="fig|1178482.3.peg.892"/>
<dbReference type="InterPro" id="IPR005123">
    <property type="entry name" value="Oxoglu/Fe-dep_dioxygenase_dom"/>
</dbReference>
<dbReference type="Gene3D" id="2.60.120.620">
    <property type="entry name" value="q2cbj1_9rhob like domain"/>
    <property type="match status" value="1"/>
</dbReference>
<protein>
    <submittedName>
        <fullName evidence="3">Prolyl 4-hydroxylase</fullName>
    </submittedName>
</protein>
<keyword evidence="1" id="KW-0408">Iron</keyword>
<proteinExistence type="inferred from homology"/>
<dbReference type="RefSeq" id="WP_021817856.1">
    <property type="nucleotide sequence ID" value="NZ_AVBC01000019.1"/>
</dbReference>
<feature type="domain" description="Fe2OG dioxygenase" evidence="2">
    <location>
        <begin position="134"/>
        <end position="247"/>
    </location>
</feature>
<dbReference type="PROSITE" id="PS51471">
    <property type="entry name" value="FE2OG_OXY"/>
    <property type="match status" value="1"/>
</dbReference>
<dbReference type="eggNOG" id="COG3826">
    <property type="taxonomic scope" value="Bacteria"/>
</dbReference>
<evidence type="ECO:0000313" key="4">
    <source>
        <dbReference type="Proteomes" id="UP000019113"/>
    </source>
</evidence>
<dbReference type="GO" id="GO:0046872">
    <property type="term" value="F:metal ion binding"/>
    <property type="evidence" value="ECO:0007669"/>
    <property type="project" value="UniProtKB-KW"/>
</dbReference>
<evidence type="ECO:0000259" key="2">
    <source>
        <dbReference type="PROSITE" id="PS51471"/>
    </source>
</evidence>
<evidence type="ECO:0000256" key="1">
    <source>
        <dbReference type="RuleBase" id="RU003682"/>
    </source>
</evidence>
<dbReference type="InterPro" id="IPR018655">
    <property type="entry name" value="DUF2086"/>
</dbReference>